<gene>
    <name evidence="3" type="ORF">C9I57_24100</name>
</gene>
<feature type="domain" description="Apea-like HEPN" evidence="1">
    <location>
        <begin position="235"/>
        <end position="342"/>
    </location>
</feature>
<dbReference type="InterPro" id="IPR041229">
    <property type="entry name" value="HEPN_Apea"/>
</dbReference>
<comment type="caution">
    <text evidence="3">The sequence shown here is derived from an EMBL/GenBank/DDBJ whole genome shotgun (WGS) entry which is preliminary data.</text>
</comment>
<organism evidence="3 4">
    <name type="scientific">Trinickia symbiotica</name>
    <dbReference type="NCBI Taxonomy" id="863227"/>
    <lineage>
        <taxon>Bacteria</taxon>
        <taxon>Pseudomonadati</taxon>
        <taxon>Pseudomonadota</taxon>
        <taxon>Betaproteobacteria</taxon>
        <taxon>Burkholderiales</taxon>
        <taxon>Burkholderiaceae</taxon>
        <taxon>Trinickia</taxon>
    </lineage>
</organism>
<dbReference type="InterPro" id="IPR041223">
    <property type="entry name" value="ApeA_NTD"/>
</dbReference>
<sequence>MVFYDFDAFSHVIDAKPIIDSVLQERRRIRPVQSGESPQVLYFTGKDRIIEVSTVIGKVSVHHRPSSNMGGPSGVFIKNRIVVSIEPETAVTFGEAIERMYELVGFVSMAAGRTQEIDHIYVNTAEALDGIPQSLAIFSSYGWKARDKDEQREPSPGDVPLDPIGYPGEFDAVLSDWLGRHSGWRIARARYLDCLQKANEYGPERIVAAANMFDILPTDAVPLATALTDDLVAARDACKAMFRKLPVSIDRNSALDALGRLGKPSLPKKVAHRTSIVDSKLGRCFPDLQFVASVAVKCRNFFVHGSSADINYQKVEHLLPFLTDSLEFIFAASDFIEAGWDARRWEARPYSWGHSFTRFRGEYEMSLAELRRVTGS</sequence>
<proteinExistence type="predicted"/>
<protein>
    <submittedName>
        <fullName evidence="3">Uncharacterized protein</fullName>
    </submittedName>
</protein>
<name>A0A2T3XP19_9BURK</name>
<evidence type="ECO:0000259" key="1">
    <source>
        <dbReference type="Pfam" id="PF18739"/>
    </source>
</evidence>
<dbReference type="Pfam" id="PF18739">
    <property type="entry name" value="HEPN_Apea"/>
    <property type="match status" value="1"/>
</dbReference>
<dbReference type="EMBL" id="PYUC01000013">
    <property type="protein sequence ID" value="PTB18264.1"/>
    <property type="molecule type" value="Genomic_DNA"/>
</dbReference>
<evidence type="ECO:0000313" key="3">
    <source>
        <dbReference type="EMBL" id="PTB18264.1"/>
    </source>
</evidence>
<dbReference type="Pfam" id="PF18862">
    <property type="entry name" value="ApeA_NTD1"/>
    <property type="match status" value="1"/>
</dbReference>
<dbReference type="AlphaFoldDB" id="A0A2T3XP19"/>
<evidence type="ECO:0000259" key="2">
    <source>
        <dbReference type="Pfam" id="PF18862"/>
    </source>
</evidence>
<reference evidence="3 4" key="1">
    <citation type="submission" date="2018-03" db="EMBL/GenBank/DDBJ databases">
        <title>Whole genome analyses suggest that Burkholderia sensu lato contains two further novel genera in the rhizoxinica-symbiotica group Mycetohabitans gen. nov., and Trinickia gen. nov.: implications for the evolution of diazotrophy and nodulation in the Burkholderiaceae.</title>
        <authorList>
            <person name="Estrada De Los Santos P."/>
            <person name="Palmer M."/>
            <person name="Chavez-Ramirez B."/>
            <person name="Steenkamp E.T."/>
            <person name="Hirsch A.M."/>
            <person name="Manyaka P."/>
            <person name="Maluk M."/>
            <person name="Lafos M."/>
            <person name="Crook M."/>
            <person name="Gross E."/>
            <person name="Simon M.F."/>
            <person name="Bueno Dos Reis Junior F."/>
            <person name="Poole P.S."/>
            <person name="Venter S.N."/>
            <person name="James E.K."/>
        </authorList>
    </citation>
    <scope>NUCLEOTIDE SEQUENCE [LARGE SCALE GENOMIC DNA]</scope>
    <source>
        <strain evidence="3 4">JPY-366</strain>
    </source>
</reference>
<evidence type="ECO:0000313" key="4">
    <source>
        <dbReference type="Proteomes" id="UP000240638"/>
    </source>
</evidence>
<accession>A0A2T3XP19</accession>
<dbReference type="Proteomes" id="UP000240638">
    <property type="component" value="Unassembled WGS sequence"/>
</dbReference>
<feature type="domain" description="ApeA N-terminal" evidence="2">
    <location>
        <begin position="6"/>
        <end position="141"/>
    </location>
</feature>